<dbReference type="SUPFAM" id="SSF51735">
    <property type="entry name" value="NAD(P)-binding Rossmann-fold domains"/>
    <property type="match status" value="1"/>
</dbReference>
<evidence type="ECO:0000313" key="1">
    <source>
        <dbReference type="EMBL" id="MFC7599007.1"/>
    </source>
</evidence>
<gene>
    <name evidence="1" type="ORF">ACFQVD_02660</name>
</gene>
<dbReference type="PANTHER" id="PTHR13812:SF19">
    <property type="entry name" value="KETIMINE REDUCTASE MU-CRYSTALLIN"/>
    <property type="match status" value="1"/>
</dbReference>
<accession>A0ABW2SRT9</accession>
<sequence>MNGVRYLDTAAVTAALTPADAVEAITAALTAGFDPASDTARTTAHTGHGHFLLMPSEVGGHAGVKVATVAPENPASGLPRIQACYLLFDAATLTLQAILDGTALTTLRTPAVSVAAVRPALSRIREPLRVVVFGGGPQAVAHVDTLAAVVDAPVATVTFVVRRPEQATAAVRERGDMIRAGSEDVRAALATAHVVICATSARAPLFPADAVSPEAIVIAIGSHEPDARELDSALLATASVIVEDIDTALREAGDVILAQSEGAIETGDLIPMKAVVTGTVSLAVGRRVVFKSVGMSWQDLTVASAVLAQPDSTAEGRQPRTGIEAPR</sequence>
<organism evidence="1 2">
    <name type="scientific">Streptosporangium amethystogenes subsp. fukuiense</name>
    <dbReference type="NCBI Taxonomy" id="698418"/>
    <lineage>
        <taxon>Bacteria</taxon>
        <taxon>Bacillati</taxon>
        <taxon>Actinomycetota</taxon>
        <taxon>Actinomycetes</taxon>
        <taxon>Streptosporangiales</taxon>
        <taxon>Streptosporangiaceae</taxon>
        <taxon>Streptosporangium</taxon>
    </lineage>
</organism>
<reference evidence="2" key="1">
    <citation type="journal article" date="2019" name="Int. J. Syst. Evol. Microbiol.">
        <title>The Global Catalogue of Microorganisms (GCM) 10K type strain sequencing project: providing services to taxonomists for standard genome sequencing and annotation.</title>
        <authorList>
            <consortium name="The Broad Institute Genomics Platform"/>
            <consortium name="The Broad Institute Genome Sequencing Center for Infectious Disease"/>
            <person name="Wu L."/>
            <person name="Ma J."/>
        </authorList>
    </citation>
    <scope>NUCLEOTIDE SEQUENCE [LARGE SCALE GENOMIC DNA]</scope>
    <source>
        <strain evidence="2">JCM 10083</strain>
    </source>
</reference>
<dbReference type="InterPro" id="IPR036291">
    <property type="entry name" value="NAD(P)-bd_dom_sf"/>
</dbReference>
<dbReference type="EMBL" id="JBHTEE010000001">
    <property type="protein sequence ID" value="MFC7599007.1"/>
    <property type="molecule type" value="Genomic_DNA"/>
</dbReference>
<evidence type="ECO:0000313" key="2">
    <source>
        <dbReference type="Proteomes" id="UP001596514"/>
    </source>
</evidence>
<dbReference type="Pfam" id="PF02423">
    <property type="entry name" value="OCD_Mu_crystall"/>
    <property type="match status" value="1"/>
</dbReference>
<dbReference type="Gene3D" id="3.40.50.720">
    <property type="entry name" value="NAD(P)-binding Rossmann-like Domain"/>
    <property type="match status" value="1"/>
</dbReference>
<proteinExistence type="predicted"/>
<dbReference type="PANTHER" id="PTHR13812">
    <property type="entry name" value="KETIMINE REDUCTASE MU-CRYSTALLIN"/>
    <property type="match status" value="1"/>
</dbReference>
<dbReference type="InterPro" id="IPR023401">
    <property type="entry name" value="ODC_N"/>
</dbReference>
<keyword evidence="2" id="KW-1185">Reference proteome</keyword>
<dbReference type="InterPro" id="IPR003462">
    <property type="entry name" value="ODC_Mu_crystall"/>
</dbReference>
<dbReference type="Proteomes" id="UP001596514">
    <property type="component" value="Unassembled WGS sequence"/>
</dbReference>
<dbReference type="PIRSF" id="PIRSF001439">
    <property type="entry name" value="CryM"/>
    <property type="match status" value="1"/>
</dbReference>
<comment type="caution">
    <text evidence="1">The sequence shown here is derived from an EMBL/GenBank/DDBJ whole genome shotgun (WGS) entry which is preliminary data.</text>
</comment>
<name>A0ABW2SRT9_9ACTN</name>
<dbReference type="Gene3D" id="3.30.1780.10">
    <property type="entry name" value="ornithine cyclodeaminase, domain 1"/>
    <property type="match status" value="1"/>
</dbReference>
<protein>
    <submittedName>
        <fullName evidence="1">Ornithine cyclodeaminase family protein</fullName>
    </submittedName>
</protein>
<dbReference type="RefSeq" id="WP_386270489.1">
    <property type="nucleotide sequence ID" value="NZ_BAAAGK010000184.1"/>
</dbReference>